<evidence type="ECO:0000256" key="2">
    <source>
        <dbReference type="SAM" id="Phobius"/>
    </source>
</evidence>
<feature type="transmembrane region" description="Helical" evidence="2">
    <location>
        <begin position="804"/>
        <end position="826"/>
    </location>
</feature>
<dbReference type="EMBL" id="KV454445">
    <property type="protein sequence ID" value="ODQ76944.1"/>
    <property type="molecule type" value="Genomic_DNA"/>
</dbReference>
<feature type="compositionally biased region" description="Basic and acidic residues" evidence="1">
    <location>
        <begin position="247"/>
        <end position="258"/>
    </location>
</feature>
<feature type="compositionally biased region" description="Basic and acidic residues" evidence="1">
    <location>
        <begin position="13"/>
        <end position="25"/>
    </location>
</feature>
<sequence>MTSLDTHTNYEYGLDKENRTRKEFPRSTPPQTPLSRTSFSQLNRSPVKGREEILLIIDIYSSKPVKNSAPPKSSGIQLRPYGTQRKGTPQITFGTPQRALVQAKSFGLSQTFETPQVTFGSQTPFTSYADPFHPQHSGERLQIYEDPDLSRSKLGSVNSLVSNWSMTLPEPNVSVSGSPLRSKFGSIYSNSSRRTSHGQTVLSEASFDFGTPFIMEEDDDDSLSTASEASSVYQTHPYTGHSPSSLAHEESPETELKKSGGVPEFASNADLASIGLLHDNLSETALPRSDPCVRHSLVIEDEMPLNATDVSLSKRNSGFSAGPENVAVALDLIDESVVMERFSAVYMGSANRSQRPRGYREAGGSEGEPPIDGESNQDRESNQQKGSKGGAYPEDTRRPGDENPDRSTENNNPGDGGNGESGDGNGNGRGNGRGNGGDGGTPNHPFTPNTTASSDSRILSTDSILMSAGSFRQFHLQPDRLSQVPTVEDVRLPRTRTHTREPPPRDSSIFAVSRELDRERLDWQLSEFTKRASVTQSVETAELYHPYLEPEEASPNTTSLSEVTNYPPVMSSRSISIKPVVAGSNVVKLVNSESGAMEENFGSVPVLRHFGSQRSLRPHSFALVVRLSHLDSHLDLNFGLTDSDQNSGRYALDTPHRRSPSHTRPVSFRKSRPGTPKLLFHGVEGDLSSPKPAYSGTSPNHTHSGRYTNPNVTTESLMTVETAAVMGQNMPMYLDHSPPYSIKRGVLFARNSTPPHFLAPIPLDESLPKAEPKTYSDIESYHSGHYDFYDMYYPKHSTFYRDHISSTTFVAIMVFALVCPVLYMMVYLGSFERSFGHFSARQRMLSFVFGCVYTAVALGCIGIIVGVGVR</sequence>
<feature type="region of interest" description="Disordered" evidence="1">
    <location>
        <begin position="349"/>
        <end position="456"/>
    </location>
</feature>
<feature type="compositionally biased region" description="Polar residues" evidence="1">
    <location>
        <begin position="33"/>
        <end position="44"/>
    </location>
</feature>
<reference evidence="4" key="1">
    <citation type="submission" date="2016-05" db="EMBL/GenBank/DDBJ databases">
        <title>Comparative genomics of biotechnologically important yeasts.</title>
        <authorList>
            <consortium name="DOE Joint Genome Institute"/>
            <person name="Riley R."/>
            <person name="Haridas S."/>
            <person name="Wolfe K.H."/>
            <person name="Lopes M.R."/>
            <person name="Hittinger C.T."/>
            <person name="Goker M."/>
            <person name="Salamov A."/>
            <person name="Wisecaver J."/>
            <person name="Long T.M."/>
            <person name="Aerts A.L."/>
            <person name="Barry K."/>
            <person name="Choi C."/>
            <person name="Clum A."/>
            <person name="Coughlan A.Y."/>
            <person name="Deshpande S."/>
            <person name="Douglass A.P."/>
            <person name="Hanson S.J."/>
            <person name="Klenk H.-P."/>
            <person name="Labutti K."/>
            <person name="Lapidus A."/>
            <person name="Lindquist E."/>
            <person name="Lipzen A."/>
            <person name="Meier-Kolthoff J.P."/>
            <person name="Ohm R.A."/>
            <person name="Otillar R.P."/>
            <person name="Pangilinan J."/>
            <person name="Peng Y."/>
            <person name="Rokas A."/>
            <person name="Rosa C.A."/>
            <person name="Scheuner C."/>
            <person name="Sibirny A.A."/>
            <person name="Slot J.C."/>
            <person name="Stielow J.B."/>
            <person name="Sun H."/>
            <person name="Kurtzman C.P."/>
            <person name="Blackwell M."/>
            <person name="Grigoriev I.V."/>
            <person name="Jeffries T.W."/>
        </authorList>
    </citation>
    <scope>NUCLEOTIDE SEQUENCE [LARGE SCALE GENOMIC DNA]</scope>
    <source>
        <strain evidence="4">NRRL Y-12698</strain>
    </source>
</reference>
<feature type="transmembrane region" description="Helical" evidence="2">
    <location>
        <begin position="847"/>
        <end position="869"/>
    </location>
</feature>
<feature type="region of interest" description="Disordered" evidence="1">
    <location>
        <begin position="1"/>
        <end position="45"/>
    </location>
</feature>
<dbReference type="Proteomes" id="UP000094336">
    <property type="component" value="Unassembled WGS sequence"/>
</dbReference>
<keyword evidence="2" id="KW-1133">Transmembrane helix</keyword>
<feature type="compositionally biased region" description="Polar residues" evidence="1">
    <location>
        <begin position="223"/>
        <end position="245"/>
    </location>
</feature>
<gene>
    <name evidence="3" type="ORF">BABINDRAFT_163946</name>
</gene>
<name>A0A1E3QHM7_9ASCO</name>
<feature type="compositionally biased region" description="Polar residues" evidence="1">
    <location>
        <begin position="444"/>
        <end position="456"/>
    </location>
</feature>
<protein>
    <submittedName>
        <fullName evidence="3">Uncharacterized protein</fullName>
    </submittedName>
</protein>
<feature type="region of interest" description="Disordered" evidence="1">
    <location>
        <begin position="218"/>
        <end position="263"/>
    </location>
</feature>
<evidence type="ECO:0000256" key="1">
    <source>
        <dbReference type="SAM" id="MobiDB-lite"/>
    </source>
</evidence>
<evidence type="ECO:0000313" key="3">
    <source>
        <dbReference type="EMBL" id="ODQ76944.1"/>
    </source>
</evidence>
<feature type="compositionally biased region" description="Gly residues" evidence="1">
    <location>
        <begin position="414"/>
        <end position="440"/>
    </location>
</feature>
<dbReference type="GeneID" id="30148047"/>
<feature type="compositionally biased region" description="Basic residues" evidence="1">
    <location>
        <begin position="657"/>
        <end position="672"/>
    </location>
</feature>
<accession>A0A1E3QHM7</accession>
<evidence type="ECO:0000313" key="4">
    <source>
        <dbReference type="Proteomes" id="UP000094336"/>
    </source>
</evidence>
<feature type="region of interest" description="Disordered" evidence="1">
    <location>
        <begin position="65"/>
        <end position="91"/>
    </location>
</feature>
<feature type="compositionally biased region" description="Basic and acidic residues" evidence="1">
    <location>
        <begin position="394"/>
        <end position="408"/>
    </location>
</feature>
<feature type="region of interest" description="Disordered" evidence="1">
    <location>
        <begin position="640"/>
        <end position="711"/>
    </location>
</feature>
<proteinExistence type="predicted"/>
<feature type="compositionally biased region" description="Polar residues" evidence="1">
    <location>
        <begin position="695"/>
        <end position="711"/>
    </location>
</feature>
<dbReference type="AlphaFoldDB" id="A0A1E3QHM7"/>
<keyword evidence="4" id="KW-1185">Reference proteome</keyword>
<keyword evidence="2" id="KW-0812">Transmembrane</keyword>
<organism evidence="3 4">
    <name type="scientific">Babjeviella inositovora NRRL Y-12698</name>
    <dbReference type="NCBI Taxonomy" id="984486"/>
    <lineage>
        <taxon>Eukaryota</taxon>
        <taxon>Fungi</taxon>
        <taxon>Dikarya</taxon>
        <taxon>Ascomycota</taxon>
        <taxon>Saccharomycotina</taxon>
        <taxon>Pichiomycetes</taxon>
        <taxon>Serinales incertae sedis</taxon>
        <taxon>Babjeviella</taxon>
    </lineage>
</organism>
<keyword evidence="2" id="KW-0472">Membrane</keyword>
<dbReference type="RefSeq" id="XP_018982272.1">
    <property type="nucleotide sequence ID" value="XM_019130194.1"/>
</dbReference>